<gene>
    <name evidence="1" type="ORF">OUZ56_024981</name>
</gene>
<dbReference type="EMBL" id="JAOYFB010000004">
    <property type="protein sequence ID" value="KAK4012746.1"/>
    <property type="molecule type" value="Genomic_DNA"/>
</dbReference>
<organism evidence="1 2">
    <name type="scientific">Daphnia magna</name>
    <dbReference type="NCBI Taxonomy" id="35525"/>
    <lineage>
        <taxon>Eukaryota</taxon>
        <taxon>Metazoa</taxon>
        <taxon>Ecdysozoa</taxon>
        <taxon>Arthropoda</taxon>
        <taxon>Crustacea</taxon>
        <taxon>Branchiopoda</taxon>
        <taxon>Diplostraca</taxon>
        <taxon>Cladocera</taxon>
        <taxon>Anomopoda</taxon>
        <taxon>Daphniidae</taxon>
        <taxon>Daphnia</taxon>
    </lineage>
</organism>
<comment type="caution">
    <text evidence="1">The sequence shown here is derived from an EMBL/GenBank/DDBJ whole genome shotgun (WGS) entry which is preliminary data.</text>
</comment>
<dbReference type="Proteomes" id="UP001234178">
    <property type="component" value="Unassembled WGS sequence"/>
</dbReference>
<keyword evidence="2" id="KW-1185">Reference proteome</keyword>
<accession>A0ABQ9ZIL0</accession>
<reference evidence="1 2" key="1">
    <citation type="journal article" date="2023" name="Nucleic Acids Res.">
        <title>The hologenome of Daphnia magna reveals possible DNA methylation and microbiome-mediated evolution of the host genome.</title>
        <authorList>
            <person name="Chaturvedi A."/>
            <person name="Li X."/>
            <person name="Dhandapani V."/>
            <person name="Marshall H."/>
            <person name="Kissane S."/>
            <person name="Cuenca-Cambronero M."/>
            <person name="Asole G."/>
            <person name="Calvet F."/>
            <person name="Ruiz-Romero M."/>
            <person name="Marangio P."/>
            <person name="Guigo R."/>
            <person name="Rago D."/>
            <person name="Mirbahai L."/>
            <person name="Eastwood N."/>
            <person name="Colbourne J.K."/>
            <person name="Zhou J."/>
            <person name="Mallon E."/>
            <person name="Orsini L."/>
        </authorList>
    </citation>
    <scope>NUCLEOTIDE SEQUENCE [LARGE SCALE GENOMIC DNA]</scope>
    <source>
        <strain evidence="1">LRV0_1</strain>
    </source>
</reference>
<proteinExistence type="predicted"/>
<name>A0ABQ9ZIL0_9CRUS</name>
<evidence type="ECO:0000313" key="2">
    <source>
        <dbReference type="Proteomes" id="UP001234178"/>
    </source>
</evidence>
<sequence length="255" mass="29617">MYITSFTGISSVKEAQSPPYLTEFISLPTMKSKQLTKNRLKGVSQRRKLYPFCRSCCESAWSLNIQNEACEHPVNLFSTCSMHCITLKIQLCVMVYMRGFHFVIKILFLSIYRRKSTVHRSQCNDADWANSAFLNHPCFVVTFPILQKKSFLSWELKLAVKEVNYDDEAYVMTTGIVLQLNSVLEQPKICDRSEFIYFKRSYKLSIRDKLHAFASTNNVDAFIGVCMKESLVDTVQDFVIVINRQMILMEFRCKQ</sequence>
<protein>
    <submittedName>
        <fullName evidence="1">Uncharacterized protein</fullName>
    </submittedName>
</protein>
<evidence type="ECO:0000313" key="1">
    <source>
        <dbReference type="EMBL" id="KAK4012746.1"/>
    </source>
</evidence>